<dbReference type="EMBL" id="JAKIKS010000003">
    <property type="protein sequence ID" value="MCL1123219.1"/>
    <property type="molecule type" value="Genomic_DNA"/>
</dbReference>
<dbReference type="SUPFAM" id="SSF57783">
    <property type="entry name" value="Zinc beta-ribbon"/>
    <property type="match status" value="1"/>
</dbReference>
<dbReference type="RefSeq" id="WP_248938507.1">
    <property type="nucleotide sequence ID" value="NZ_JAKIKS010000003.1"/>
</dbReference>
<organism evidence="1 2">
    <name type="scientific">Shewanella surugensis</name>
    <dbReference type="NCBI Taxonomy" id="212020"/>
    <lineage>
        <taxon>Bacteria</taxon>
        <taxon>Pseudomonadati</taxon>
        <taxon>Pseudomonadota</taxon>
        <taxon>Gammaproteobacteria</taxon>
        <taxon>Alteromonadales</taxon>
        <taxon>Shewanellaceae</taxon>
        <taxon>Shewanella</taxon>
    </lineage>
</organism>
<protein>
    <submittedName>
        <fullName evidence="1">CPXCG motif-containing cysteine-rich protein</fullName>
    </submittedName>
</protein>
<keyword evidence="2" id="KW-1185">Reference proteome</keyword>
<dbReference type="PIRSF" id="PIRSF037225">
    <property type="entry name" value="UCP037225"/>
    <property type="match status" value="1"/>
</dbReference>
<accession>A0ABT0L6L8</accession>
<comment type="caution">
    <text evidence="1">The sequence shown here is derived from an EMBL/GenBank/DDBJ whole genome shotgun (WGS) entry which is preliminary data.</text>
</comment>
<name>A0ABT0L6L8_9GAMM</name>
<dbReference type="InterPro" id="IPR025990">
    <property type="entry name" value="zinc_ribbon_bacterial"/>
</dbReference>
<sequence length="66" mass="7775">MLYHTKTISCPHCGHHQYIDIDASAGDQDYYEDCRVCCNPIHLRLHLDEYQKKVEVFIGSDDEQLY</sequence>
<evidence type="ECO:0000313" key="2">
    <source>
        <dbReference type="Proteomes" id="UP001203423"/>
    </source>
</evidence>
<dbReference type="InterPro" id="IPR017143">
    <property type="entry name" value="UCP037225"/>
</dbReference>
<dbReference type="Proteomes" id="UP001203423">
    <property type="component" value="Unassembled WGS sequence"/>
</dbReference>
<proteinExistence type="predicted"/>
<evidence type="ECO:0000313" key="1">
    <source>
        <dbReference type="EMBL" id="MCL1123219.1"/>
    </source>
</evidence>
<dbReference type="Pfam" id="PF14255">
    <property type="entry name" value="Zn_ribbon_21"/>
    <property type="match status" value="1"/>
</dbReference>
<gene>
    <name evidence="1" type="ORF">L2764_01665</name>
</gene>
<reference evidence="1 2" key="1">
    <citation type="submission" date="2022-01" db="EMBL/GenBank/DDBJ databases">
        <title>Whole genome-based taxonomy of the Shewanellaceae.</title>
        <authorList>
            <person name="Martin-Rodriguez A.J."/>
        </authorList>
    </citation>
    <scope>NUCLEOTIDE SEQUENCE [LARGE SCALE GENOMIC DNA]</scope>
    <source>
        <strain evidence="1 2">DSM 17177</strain>
    </source>
</reference>